<dbReference type="PANTHER" id="PTHR45953">
    <property type="entry name" value="IDURONATE 2-SULFATASE"/>
    <property type="match status" value="1"/>
</dbReference>
<dbReference type="AlphaFoldDB" id="A0A1X6Z1F1"/>
<dbReference type="GO" id="GO:0046872">
    <property type="term" value="F:metal ion binding"/>
    <property type="evidence" value="ECO:0007669"/>
    <property type="project" value="UniProtKB-KW"/>
</dbReference>
<reference evidence="5" key="1">
    <citation type="submission" date="2017-03" db="EMBL/GenBank/DDBJ databases">
        <authorList>
            <person name="Rodrigo-Torres L."/>
            <person name="Arahal R.D."/>
            <person name="Lucena T."/>
        </authorList>
    </citation>
    <scope>NUCLEOTIDE SEQUENCE [LARGE SCALE GENOMIC DNA]</scope>
    <source>
        <strain evidence="5">CECT 8411</strain>
    </source>
</reference>
<proteinExistence type="predicted"/>
<evidence type="ECO:0000256" key="2">
    <source>
        <dbReference type="ARBA" id="ARBA00022801"/>
    </source>
</evidence>
<dbReference type="GO" id="GO:0004065">
    <property type="term" value="F:arylsulfatase activity"/>
    <property type="evidence" value="ECO:0007669"/>
    <property type="project" value="UniProtKB-EC"/>
</dbReference>
<name>A0A1X6Z1F1_9RHOB</name>
<dbReference type="Gene3D" id="3.40.720.10">
    <property type="entry name" value="Alkaline Phosphatase, subunit A"/>
    <property type="match status" value="1"/>
</dbReference>
<dbReference type="GO" id="GO:0005737">
    <property type="term" value="C:cytoplasm"/>
    <property type="evidence" value="ECO:0007669"/>
    <property type="project" value="TreeGrafter"/>
</dbReference>
<gene>
    <name evidence="4" type="ORF">RUM8411_01662</name>
</gene>
<evidence type="ECO:0000313" key="5">
    <source>
        <dbReference type="Proteomes" id="UP000193778"/>
    </source>
</evidence>
<dbReference type="InterPro" id="IPR000917">
    <property type="entry name" value="Sulfatase_N"/>
</dbReference>
<dbReference type="OrthoDB" id="9795675at2"/>
<sequence>MAKTKNILFIMFDQLRWDYLSCYGHPHLHTPNIDRLAAKGVRFDKAYIQSPICGSSRMSTYTGRYVHSHGASWNGIPLKVGEITMGDHLRKTGMGCWLVGKTHMRADAEGMARLGLEPDSLIGARVAECGFDVFERDDGMLPEGPDGYYDPDGAKEYNKFLTSKGYESDNPWHDFANSGLDKDGNVLSGWFLKNSAEAANIAEEDSETPYLTGRGIEFMETHDGPWCCHLSFIKPHWPYVVPEPYASMYGPQHVLPVVRSDAERQNAQRVLKAFMDTKIGQTFSRQDVRDAVIPAYMGLIKQADDQMGRLFDWMEQTGRMEDTMIVLTSDHGDFLGDHWMGEKTFFQDTSTRIPLIIYDPSPEADATRGTVSEALVESIDLAPTFVDAAGGEIAGHILEGHSLLPILHGTADEAPREFVICEYDYSASPIADLLGVTVREAVMFMVANKKWKLIHCEGGFRPILFDLENDPDELIDLGDRADHADVIAGMYDHLFSWTRRQSQRTTRSEQQLIEMRSKSRGKGIVLGVYDENDAPLDLTVKYRGRTARPYQDYTKPSGD</sequence>
<evidence type="ECO:0000256" key="1">
    <source>
        <dbReference type="ARBA" id="ARBA00022723"/>
    </source>
</evidence>
<evidence type="ECO:0000313" key="4">
    <source>
        <dbReference type="EMBL" id="SLN37946.1"/>
    </source>
</evidence>
<dbReference type="EC" id="3.1.6.1" evidence="4"/>
<evidence type="ECO:0000259" key="3">
    <source>
        <dbReference type="Pfam" id="PF00884"/>
    </source>
</evidence>
<dbReference type="Pfam" id="PF00884">
    <property type="entry name" value="Sulfatase"/>
    <property type="match status" value="1"/>
</dbReference>
<organism evidence="4 5">
    <name type="scientific">Ruegeria meonggei</name>
    <dbReference type="NCBI Taxonomy" id="1446476"/>
    <lineage>
        <taxon>Bacteria</taxon>
        <taxon>Pseudomonadati</taxon>
        <taxon>Pseudomonadota</taxon>
        <taxon>Alphaproteobacteria</taxon>
        <taxon>Rhodobacterales</taxon>
        <taxon>Roseobacteraceae</taxon>
        <taxon>Ruegeria</taxon>
    </lineage>
</organism>
<protein>
    <submittedName>
        <fullName evidence="4">Arylsulfatase</fullName>
        <ecNumber evidence="4">3.1.6.1</ecNumber>
    </submittedName>
</protein>
<keyword evidence="5" id="KW-1185">Reference proteome</keyword>
<keyword evidence="1" id="KW-0479">Metal-binding</keyword>
<dbReference type="PANTHER" id="PTHR45953:SF1">
    <property type="entry name" value="IDURONATE 2-SULFATASE"/>
    <property type="match status" value="1"/>
</dbReference>
<dbReference type="InterPro" id="IPR017850">
    <property type="entry name" value="Alkaline_phosphatase_core_sf"/>
</dbReference>
<feature type="domain" description="Sulfatase N-terminal" evidence="3">
    <location>
        <begin position="5"/>
        <end position="390"/>
    </location>
</feature>
<dbReference type="FunFam" id="3.40.720.10:FF:000062">
    <property type="entry name" value="Probable sulfatase"/>
    <property type="match status" value="1"/>
</dbReference>
<accession>A0A1X6Z1F1</accession>
<keyword evidence="2 4" id="KW-0378">Hydrolase</keyword>
<dbReference type="SUPFAM" id="SSF53649">
    <property type="entry name" value="Alkaline phosphatase-like"/>
    <property type="match status" value="1"/>
</dbReference>
<dbReference type="EMBL" id="FWFP01000004">
    <property type="protein sequence ID" value="SLN37946.1"/>
    <property type="molecule type" value="Genomic_DNA"/>
</dbReference>
<dbReference type="Proteomes" id="UP000193778">
    <property type="component" value="Unassembled WGS sequence"/>
</dbReference>